<evidence type="ECO:0000256" key="1">
    <source>
        <dbReference type="ARBA" id="ARBA00010403"/>
    </source>
</evidence>
<evidence type="ECO:0000259" key="2">
    <source>
        <dbReference type="Pfam" id="PF01968"/>
    </source>
</evidence>
<sequence length="1318" mass="140887">MTHVGPDPSKFRFCIDRGGTFTDIYAEVPTDGSVADAAPQTLKILSEDPAYKNAPREGIRRILERVLGTPIARDGLLDASRIEWIRMGTTVATNALLEREGARTALVVTAGFGDVLEIGNQARPKIFDLKVRKASLLYEAVVEASERVRILEKQEAIDLGLGRGRDATIDGKSYVMGTTGEWLEILQPLDTPSLRLKLLDLKASGVEAVAIAFVHSYTFSHHEVLASQVARDCGFSQVSASSQLLPMMRLVPRGQTACVDAYLTPFIKRYLDSFTEGFQKGTLALGPGQPGARVSFMQSDGGLTSADTFSGFRAILSGPAGGVVGHARTTTRIVGNSKPVIGFDMGGTSTDVSRYSGEYELVFETETAGVKILCPQLDINTVAAGGGSRLFFRDGLFVAGPESSKAHPGPVCYRKNGYLAVTDANLVLGRLLPQHFPNIFGPSEDEPLDRRAAEAAMAAVADEVNTYFAGSKHFTVEQVASGFLRVANEAMCRPIRELSEARGYNPAEHVLACFGGAAAQHVCAIARTLGITSAVVHRYAGILSAYGMGLADVIVDRQVPCAVTLRPDSVPELIAKQDTLAAAVLEELKSQNFSEEQCVVERFLNCIYEGTDNALMVKDPEDGDYAKAMRAMFLREYGFELGDSRRINVDDVRVRGVGKSSMLQPSTIRKAGGAPSPCETSRCYFDDAGWLDTPVFMLEELGFGHVLEGPTIIMNGTCTIVVEPGAVAHVTEEGDVRIEVRPPEAKCTDDADVADPIQLSVLSNRFMSIAEQMGRTLQRTSISVNIKERLDFSCALFDSQGGLVANAPHVPVHLGAMADTVRCQVEKFKGRLRAGDVIVTNDPAGGGSHLPDITVITPVFSDLKPGVPVFYCANRGHHADVGGTTPGSMPSDSRELVEEGAVIDGFLLVKDGVFDDEGIRELLMSPCKQVRGPLERPLSGCRNLSDSVSDLQAQVAANSKGIRLLKDLMCEYSESFVLTYMRHVQSNAAGCVREMLRDFAQKLGFENRQGFISSEDSMDDGTVIKLTLNIDGSAGTACFDFTGSGPEVLGNWNAPTAITTAAVIYCLRLLVGRDIPLNSGCMEPVSINLPPGSILSPSPEAAVCAGNVLTSMRVTDVILQAFQACASSQGCMNNFTFGDDSFGYYETIAGGSGAGPTWKGTSGVQCHMTNTRMTDVEVMERRYPVLVKQFSIRRGSGGTGLHRGGDGIVREIQFLRDGITTSLLCERRVLRPPGLAGGGSGALGQNTLRRVSGKVVNIGGKNKVSVNKNDVITILTPGGGGYGEEGPTCDCTGNAEVVDSLVGTRTASTALGTNSVDF</sequence>
<gene>
    <name evidence="6" type="ORF">NSCI0253_LOCUS33716</name>
</gene>
<name>A0A7S1FCI6_NOCSC</name>
<dbReference type="Pfam" id="PF19278">
    <property type="entry name" value="Hydant_A_C"/>
    <property type="match status" value="1"/>
</dbReference>
<evidence type="ECO:0008006" key="7">
    <source>
        <dbReference type="Google" id="ProtNLM"/>
    </source>
</evidence>
<dbReference type="InterPro" id="IPR049517">
    <property type="entry name" value="ACX-like_C"/>
</dbReference>
<dbReference type="InterPro" id="IPR045079">
    <property type="entry name" value="Oxoprolinase-like"/>
</dbReference>
<reference evidence="6" key="1">
    <citation type="submission" date="2021-01" db="EMBL/GenBank/DDBJ databases">
        <authorList>
            <person name="Corre E."/>
            <person name="Pelletier E."/>
            <person name="Niang G."/>
            <person name="Scheremetjew M."/>
            <person name="Finn R."/>
            <person name="Kale V."/>
            <person name="Holt S."/>
            <person name="Cochrane G."/>
            <person name="Meng A."/>
            <person name="Brown T."/>
            <person name="Cohen L."/>
        </authorList>
    </citation>
    <scope>NUCLEOTIDE SEQUENCE</scope>
</reference>
<comment type="similarity">
    <text evidence="1">Belongs to the oxoprolinase family.</text>
</comment>
<dbReference type="InterPro" id="IPR002821">
    <property type="entry name" value="Hydantoinase_A"/>
</dbReference>
<evidence type="ECO:0000259" key="5">
    <source>
        <dbReference type="Pfam" id="PF19278"/>
    </source>
</evidence>
<dbReference type="GO" id="GO:0017168">
    <property type="term" value="F:5-oxoprolinase (ATP-hydrolyzing) activity"/>
    <property type="evidence" value="ECO:0007669"/>
    <property type="project" value="TreeGrafter"/>
</dbReference>
<evidence type="ECO:0000259" key="4">
    <source>
        <dbReference type="Pfam" id="PF05378"/>
    </source>
</evidence>
<dbReference type="InterPro" id="IPR008040">
    <property type="entry name" value="Hydant_A_N"/>
</dbReference>
<feature type="domain" description="Acetophenone carboxylase-like C-terminal" evidence="5">
    <location>
        <begin position="577"/>
        <end position="729"/>
    </location>
</feature>
<proteinExistence type="inferred from homology"/>
<dbReference type="EMBL" id="HBFQ01047372">
    <property type="protein sequence ID" value="CAD8859362.1"/>
    <property type="molecule type" value="Transcribed_RNA"/>
</dbReference>
<protein>
    <recommendedName>
        <fullName evidence="7">5-oxoprolinase</fullName>
    </recommendedName>
</protein>
<accession>A0A7S1FCI6</accession>
<dbReference type="PANTHER" id="PTHR11365">
    <property type="entry name" value="5-OXOPROLINASE RELATED"/>
    <property type="match status" value="1"/>
</dbReference>
<feature type="domain" description="Hydantoinase B/oxoprolinase" evidence="3">
    <location>
        <begin position="755"/>
        <end position="1284"/>
    </location>
</feature>
<feature type="domain" description="Hydantoinase/oxoprolinase N-terminal" evidence="4">
    <location>
        <begin position="12"/>
        <end position="232"/>
    </location>
</feature>
<dbReference type="GO" id="GO:0005829">
    <property type="term" value="C:cytosol"/>
    <property type="evidence" value="ECO:0007669"/>
    <property type="project" value="TreeGrafter"/>
</dbReference>
<dbReference type="Pfam" id="PF02538">
    <property type="entry name" value="Hydantoinase_B"/>
    <property type="match status" value="1"/>
</dbReference>
<evidence type="ECO:0000259" key="3">
    <source>
        <dbReference type="Pfam" id="PF02538"/>
    </source>
</evidence>
<dbReference type="PANTHER" id="PTHR11365:SF2">
    <property type="entry name" value="5-OXOPROLINASE"/>
    <property type="match status" value="1"/>
</dbReference>
<organism evidence="6">
    <name type="scientific">Noctiluca scintillans</name>
    <name type="common">Sea sparkle</name>
    <name type="synonym">Red tide dinoflagellate</name>
    <dbReference type="NCBI Taxonomy" id="2966"/>
    <lineage>
        <taxon>Eukaryota</taxon>
        <taxon>Sar</taxon>
        <taxon>Alveolata</taxon>
        <taxon>Dinophyceae</taxon>
        <taxon>Noctilucales</taxon>
        <taxon>Noctilucaceae</taxon>
        <taxon>Noctiluca</taxon>
    </lineage>
</organism>
<dbReference type="Pfam" id="PF05378">
    <property type="entry name" value="Hydant_A_N"/>
    <property type="match status" value="1"/>
</dbReference>
<dbReference type="GO" id="GO:0006749">
    <property type="term" value="P:glutathione metabolic process"/>
    <property type="evidence" value="ECO:0007669"/>
    <property type="project" value="TreeGrafter"/>
</dbReference>
<evidence type="ECO:0000313" key="6">
    <source>
        <dbReference type="EMBL" id="CAD8859362.1"/>
    </source>
</evidence>
<dbReference type="Pfam" id="PF01968">
    <property type="entry name" value="Hydantoinase_A"/>
    <property type="match status" value="1"/>
</dbReference>
<dbReference type="InterPro" id="IPR003692">
    <property type="entry name" value="Hydantoinase_B"/>
</dbReference>
<feature type="domain" description="Hydantoinase A/oxoprolinase" evidence="2">
    <location>
        <begin position="253"/>
        <end position="555"/>
    </location>
</feature>